<keyword evidence="2" id="KW-0813">Transport</keyword>
<accession>A0AAQ3JTJ2</accession>
<evidence type="ECO:0000313" key="9">
    <source>
        <dbReference type="Proteomes" id="UP001327560"/>
    </source>
</evidence>
<proteinExistence type="inferred from homology"/>
<dbReference type="Proteomes" id="UP001327560">
    <property type="component" value="Chromosome 1"/>
</dbReference>
<dbReference type="InterPro" id="IPR026847">
    <property type="entry name" value="VPS13"/>
</dbReference>
<dbReference type="PANTHER" id="PTHR16166:SF143">
    <property type="entry name" value="PROTEIN SORTING-ASSOCIATED PROTEIN, PUTATIVE (DUF1162)-RELATED"/>
    <property type="match status" value="1"/>
</dbReference>
<dbReference type="Pfam" id="PF12624">
    <property type="entry name" value="VPS13_N"/>
    <property type="match status" value="1"/>
</dbReference>
<dbReference type="InterPro" id="IPR056748">
    <property type="entry name" value="VPS13-like_C"/>
</dbReference>
<protein>
    <recommendedName>
        <fullName evidence="10">Vacuolar protein sorting-associated protein</fullName>
    </recommendedName>
</protein>
<keyword evidence="3" id="KW-0445">Lipid transport</keyword>
<dbReference type="EMBL" id="CP136890">
    <property type="protein sequence ID" value="WOK94697.1"/>
    <property type="molecule type" value="Genomic_DNA"/>
</dbReference>
<sequence length="3484" mass="392304">MFEGVVSQVLAGYLGRFVKGIQKDQLKIGIWNEEILLEKVELILEAFDYLQLPFALKEGRVGKLSIRIPWKKLGWEPIIVVLENIFICACQREDNEWSSDSVEKRELAGKMAKLNAIELAKLSRRVSDDQAGQSFISYISAKILDNIQVSIRNVHIIYVDSHKDQDSFIFGLTLSSLTVLTDTQKLNITGSSMVKSRSGQVRKVVEISRVGLYCNSVEGNHNLFSPSDVQLFSSSMLDYEKYDYIVNPFDFVVSLLVNKAGKLDGTPEYDITVEITTLVLLLNEIQLKQIMGLWDYFSICTLRKKYGRYRPPQSSLSMKIQGWQKMWWHYAHKSILSDVRQRLKRTSLRNLGERIIYCQKYVKLYKRKLELLQQDQLVSKSILQELEKMDRDCDIDDILSYRSLAEQQLQESLFKLETSNGSKFAEEKDQNVEQASSKARSWLNWLSLGMLGAGGTSDTGSFAGVVSDEIIKDIYEATEFYPVPSLSNDSSPKKKSCLSVVKFSVRHIITSVRSSRFENSAAKAICDMFFSECKFWDDSAAILASVDSIKIVNPENGNVILMDKETDEDSLAISKLPFLSIHVNFPYSDQKFDVSTKIVLGPFEANLGSEFFLYIQHLYHTISSFKFQQDRVLSSLNRLKSSEARLLKKIEYYFCNHKKLYWDVTLDKAILNLPLQIEELKVLSMVLEFQAFSFRSRAEVESSQVLSGKVYWENICPRDPTSGAQLNFRIEDVYNHFEIELAGFKVKILEPEIPRVLPVIEDFNATCHTELCIFLDEPTLKMLEVRCLVPKLVMHFSPEIFRALLRAEDFFSVLESPAFAGEDPYVSVTENIAHGSQFSVSVKLDSWQCNIDLGDDAENNALISFSLGNIDFMYALEEAMKCWFLVKMLTIDCFHLKDNSNCSILCSTGNDITDTINESVEHSGASLPELSSSENSGQGCLELHYQAQAGGCVMQQECSLHLYDVDLHIYPKIFGLLQKFFGKLRMQSSFSDIPVNSSRLSENSMGMEMVGREFDKFAFSNYDTSKETESPQISLDHFPFVSIINSGYLNSLESSMILGMPELRKLCLKENENSKCLNLNFMQRPRIAENPNMPSFGNAARLSTSSNHNGFNMEFSLNRIRAYFHDSSCILGRFMVPTSISYLRFCHTDCWDLQSSIQGLTLSSSWSFPNIHEVLWGPSSASNLPVLNIRLRKGTMETMLPITEISIGIQHVCCILSSEFLSLLIGYFSLPDWTTQDKSNDIAESENYQNTGNSLLYKFEVLDSTLLLPLENHDHCIQIVFPQLVSSFIPICSSADAFREIPSDCIISECKCSDSVSIVNAFGRNASLSLLLLRRDENFFVKPGECMSNECIPVIAQLDADLWIRIPCNTKDIPQESIMPLLIMVRVSICNLVARDDYFIRVLEGVDNVIDQFLSVPEKSEMYTSDVMHFLQCSRNVKKKDVSLDMSSPPIINVRCCIKALSMSLCQFRVEDSLPSLVAKVEMQLNLSAIVVHEMLQSLDANIPCLVVRSSSNNILIVSFTPEVDSSSPICFKFSNSFGPKHELLVTVARLDFWLHLLDWNNIIDHLQSYTTHLEATSISSTANVQSGCTIAADPMNVIWKIKSENITVSLHVPSSSDGELIDSDMIEVNKLNYVEVCCRNLAESMPPLRSKNCKFVKLTFHSKNCEMIISENCIELKCHLDRMRVMLEMVLNSEKKSIPFMHVSQMRIGISLSRKQRELIDMSSEISVESFDIGVSYQVLYFWSCFLIEIPEKASSPVSHHLVFKVHLKKGSLLLSDGRWSYHGPILETLIKNMLVQFKQTEDIIEGSVVADLLVNYNNIDKVMWEPFLEPWSFELKLTRENAGHILDRYTVTDAYLKSTKVLNLNITEPLIEAIFRLNHVVNDAFNHDGAFGFQETSGILGLQTTEDMHTRRYAPYILHNETSLPLTYHVHHGAINMDDIHSFNMNNENFVQPGFSVPIYVEETLDEQFFQHRSSHSSERLIEKKMSAIAHHMISIYFEGTSGPSRPMSMDLVGLSYFEVSFSKKKNSVISEADNDVKTLGYNWRPEEQYKSDKHEGLVVPVVFEVSMQHYSKIIRLYSTVILFNATSVPLELRFDIPFGVSSKVLGPILPGHEIPLPLHLAESGQIRWHPAGTHYLWSEAHSLSNILSQENRHGYLRSFVCYPSHPSSDPFRCCISIQDYSLSSASAAEKHSSINILETGLPLSRSNKLNIPKKHFIRHVRLITPLLVKNYLPTFLFLTIECGGVAHSASLSEVGTTSVYHVDCTHDLAITFEMKGFRHITSKFPRAESFSALGRLNGSFYSSSEKVTFYPENKNGPICVTIDKTMDSSCGAREICLSVPFLLYNCTGLFLTVVDVNSEGKGSAVDIPSSYIEIEQKQLLPGKNGLALIPSELGSSSDAVLLDSSLDIIKQDNIFAKEDSKQSSVSRRKPIYKAGVSCSTSTDGKVGRSSSNLSRKVQEYVNYAHDGGDTKAKPCMYGPVGHIPANELLVKLSAALPKARSDIRQSEIWSKPFSLVPASGSTNVVIPHPFASGAFLTSVTSVTVSGELSGRTRAIIFQPRYVICNACNKDLFYRQKATNISHHLGVGQHSHLHWSDTSRELLVSLRFNEPGSQWSGNFLPDCLGDAQVKMRNYITGESSMVRVEVQNADMSTSKENVIENSSGHSVTNLILLSDDNTGFMPYRIDNFSMETLRIYQHRCESCDTTVHPYMSYQYAWDEPCYLHRLIIEVPGERILGAYSLDDVKKHEPVFLPSTTEKPERRLYISVHSEGAVKVLSIIDANYHIVNDIKGSNFLGFKDKKVIDQKINNGADFTEVFTIHVPYLGISLMNSTPQELVFTCAKETTIVLMQSLDQQKISLKISSLQIDNQLSDTPYPIMLSFDKDYRGRPTNILRNRENKSNFQKETTLESMVEPIFCFSAAKWRNMDNLLVSFEYINFSLAPLCIELEEQMLLSLFEYFRAVTSRLQSRSLERKFELGNQCCNSDGNVGNAQGYSGKNVSLENEFVGIQENCELLPSVFPVGAPWQQIFLLARRKKKIYVEVFELSPIKLSLSFSSTPWMIRNEVCADTESSAHIHSTILQRGLMALVDVEDVPVYFPQLTLAHLIASPESIQEIVTRHYMRQLFHEMYKVLGSAGVIGNPMGFARNVGLGIKDFLSHSGKGILQQSPGGLLTSIAHGSRGLLNSTIYAISSATSQFSKAAHKGIVAFTFDQQSASELEELQKHLDSHGKGVLNEFLEGLTGLLQFPIRGAEKHGLPGVVSGIAMGTAGLIARPVASILDATGKTAQSIRNRSSPHQSHHMRSRLPRPLAKEHPLSPYSWDEAIGVSMLLQANGSRLKDETFVMCKPLKQAGRFITICKRLVLVASCSSLLGLGSPEFAGIPPRLEWVVETEMSLESVVHIDRMEEVVNIVGSYPETVLKQNKGSTRNRPWNPSTSVPIFHMRIELPNTEEAEDTLQVLLSTIEEGKSRRWGMHVLQRSNLK</sequence>
<organism evidence="8 9">
    <name type="scientific">Canna indica</name>
    <name type="common">Indian-shot</name>
    <dbReference type="NCBI Taxonomy" id="4628"/>
    <lineage>
        <taxon>Eukaryota</taxon>
        <taxon>Viridiplantae</taxon>
        <taxon>Streptophyta</taxon>
        <taxon>Embryophyta</taxon>
        <taxon>Tracheophyta</taxon>
        <taxon>Spermatophyta</taxon>
        <taxon>Magnoliopsida</taxon>
        <taxon>Liliopsida</taxon>
        <taxon>Zingiberales</taxon>
        <taxon>Cannaceae</taxon>
        <taxon>Canna</taxon>
    </lineage>
</organism>
<dbReference type="InterPro" id="IPR026854">
    <property type="entry name" value="VPS13_N"/>
</dbReference>
<dbReference type="GO" id="GO:0006869">
    <property type="term" value="P:lipid transport"/>
    <property type="evidence" value="ECO:0007669"/>
    <property type="project" value="UniProtKB-KW"/>
</dbReference>
<feature type="domain" description="Vacuolar protein sorting-associated protein 13 VPS13 adaptor binding" evidence="6">
    <location>
        <begin position="2474"/>
        <end position="2723"/>
    </location>
</feature>
<dbReference type="GO" id="GO:0045053">
    <property type="term" value="P:protein retention in Golgi apparatus"/>
    <property type="evidence" value="ECO:0007669"/>
    <property type="project" value="TreeGrafter"/>
</dbReference>
<name>A0AAQ3JTJ2_9LILI</name>
<evidence type="ECO:0000259" key="5">
    <source>
        <dbReference type="Pfam" id="PF12624"/>
    </source>
</evidence>
<comment type="similarity">
    <text evidence="1">Belongs to the VPS13 family.</text>
</comment>
<dbReference type="PANTHER" id="PTHR16166">
    <property type="entry name" value="VACUOLAR PROTEIN SORTING-ASSOCIATED PROTEIN VPS13"/>
    <property type="match status" value="1"/>
</dbReference>
<evidence type="ECO:0000256" key="1">
    <source>
        <dbReference type="ARBA" id="ARBA00006545"/>
    </source>
</evidence>
<feature type="domain" description="Intermembrane lipid transfer protein VPS13-like C-terminal" evidence="7">
    <location>
        <begin position="3306"/>
        <end position="3374"/>
    </location>
</feature>
<dbReference type="Pfam" id="PF25036">
    <property type="entry name" value="VPS13_VAB"/>
    <property type="match status" value="2"/>
</dbReference>
<evidence type="ECO:0000313" key="8">
    <source>
        <dbReference type="EMBL" id="WOK94697.1"/>
    </source>
</evidence>
<evidence type="ECO:0000259" key="7">
    <source>
        <dbReference type="Pfam" id="PF25037"/>
    </source>
</evidence>
<dbReference type="InterPro" id="IPR009543">
    <property type="entry name" value="VPS13_VAB"/>
</dbReference>
<evidence type="ECO:0000256" key="4">
    <source>
        <dbReference type="SAM" id="MobiDB-lite"/>
    </source>
</evidence>
<feature type="region of interest" description="Disordered" evidence="4">
    <location>
        <begin position="3288"/>
        <end position="3311"/>
    </location>
</feature>
<dbReference type="GO" id="GO:0006623">
    <property type="term" value="P:protein targeting to vacuole"/>
    <property type="evidence" value="ECO:0007669"/>
    <property type="project" value="TreeGrafter"/>
</dbReference>
<feature type="domain" description="Chorein N-terminal" evidence="5">
    <location>
        <begin position="1"/>
        <end position="599"/>
    </location>
</feature>
<evidence type="ECO:0000256" key="2">
    <source>
        <dbReference type="ARBA" id="ARBA00022448"/>
    </source>
</evidence>
<dbReference type="Pfam" id="PF25037">
    <property type="entry name" value="VPS13_C"/>
    <property type="match status" value="1"/>
</dbReference>
<evidence type="ECO:0000259" key="6">
    <source>
        <dbReference type="Pfam" id="PF25036"/>
    </source>
</evidence>
<feature type="compositionally biased region" description="Polar residues" evidence="4">
    <location>
        <begin position="3288"/>
        <end position="3298"/>
    </location>
</feature>
<evidence type="ECO:0008006" key="10">
    <source>
        <dbReference type="Google" id="ProtNLM"/>
    </source>
</evidence>
<feature type="domain" description="Vacuolar protein sorting-associated protein 13 VPS13 adaptor binding" evidence="6">
    <location>
        <begin position="2021"/>
        <end position="2359"/>
    </location>
</feature>
<reference evidence="8 9" key="1">
    <citation type="submission" date="2023-10" db="EMBL/GenBank/DDBJ databases">
        <title>Chromosome-scale genome assembly provides insights into flower coloration mechanisms of Canna indica.</title>
        <authorList>
            <person name="Li C."/>
        </authorList>
    </citation>
    <scope>NUCLEOTIDE SEQUENCE [LARGE SCALE GENOMIC DNA]</scope>
    <source>
        <tissue evidence="8">Flower</tissue>
    </source>
</reference>
<evidence type="ECO:0000256" key="3">
    <source>
        <dbReference type="ARBA" id="ARBA00023055"/>
    </source>
</evidence>
<gene>
    <name evidence="8" type="ORF">Cni_G03402</name>
</gene>
<keyword evidence="9" id="KW-1185">Reference proteome</keyword>